<evidence type="ECO:0000313" key="4">
    <source>
        <dbReference type="Proteomes" id="UP000327044"/>
    </source>
</evidence>
<dbReference type="Pfam" id="PF14223">
    <property type="entry name" value="Retrotran_gag_2"/>
    <property type="match status" value="1"/>
</dbReference>
<dbReference type="InterPro" id="IPR036875">
    <property type="entry name" value="Znf_CCHC_sf"/>
</dbReference>
<dbReference type="InterPro" id="IPR001878">
    <property type="entry name" value="Znf_CCHC"/>
</dbReference>
<dbReference type="Proteomes" id="UP000327044">
    <property type="component" value="Unassembled WGS sequence"/>
</dbReference>
<keyword evidence="1" id="KW-0862">Zinc</keyword>
<dbReference type="SUPFAM" id="SSF57756">
    <property type="entry name" value="Retrovirus zinc finger-like domains"/>
    <property type="match status" value="1"/>
</dbReference>
<sequence>MDQVNFNTIKFTGENWSTWKFQTRILLQSKGLYQITAGEVKKPTENDKDWYEKDAKAQAVIVLRMEEQPLTHILSCTTAAEMWEKLMSIYEKKSQVSIHLLQQKFFALEFKHNEGAAGFISQLEEIKSTLKQLGEDLSEKMVITKILMSLPDNLKHFVSAWESTASDNQTLMELTSRLLIEEERLNKSESTVALMTNKREIKCFSCGRHGHVQKYCRANRDESKGSTRQSTTRKTCNYCKKQGHLLADCWFKKKKENDKSQANETSNAFMSTVGDECESLALIGESDFGNNDWCMDSGASDHICFDAKQFAAIHDTNKVVAMGDGSTIKVTGVGSIKLEAWNGTQWIRSELNHVLYVPQFKINLFSVGKVLDNGYTIRTKKDKSEIIDKHGSIRAVALRHSKFFKMFFRINAQSNTSICNAVGSLNDWHSKLVHVNFDLVKRTLKQHNIAYEGNVNPFCKDCLMGKQHKLSFNKSESSAVEIGQLVHGDLCGPLEIESIGGAKYFLLLKDDYSNFRVVYFLRWCLH</sequence>
<dbReference type="Pfam" id="PF22936">
    <property type="entry name" value="Pol_BBD"/>
    <property type="match status" value="1"/>
</dbReference>
<keyword evidence="1" id="KW-0479">Metal-binding</keyword>
<dbReference type="SMART" id="SM00343">
    <property type="entry name" value="ZnF_C2HC"/>
    <property type="match status" value="2"/>
</dbReference>
<dbReference type="GO" id="GO:0003676">
    <property type="term" value="F:nucleic acid binding"/>
    <property type="evidence" value="ECO:0007669"/>
    <property type="project" value="InterPro"/>
</dbReference>
<protein>
    <recommendedName>
        <fullName evidence="2">CCHC-type domain-containing protein</fullName>
    </recommendedName>
</protein>
<dbReference type="Pfam" id="PF13976">
    <property type="entry name" value="gag_pre-integrs"/>
    <property type="match status" value="1"/>
</dbReference>
<keyword evidence="4" id="KW-1185">Reference proteome</keyword>
<comment type="caution">
    <text evidence="3">The sequence shown here is derived from an EMBL/GenBank/DDBJ whole genome shotgun (WGS) entry which is preliminary data.</text>
</comment>
<dbReference type="AlphaFoldDB" id="A0A5N4A8C1"/>
<dbReference type="PROSITE" id="PS50158">
    <property type="entry name" value="ZF_CCHC"/>
    <property type="match status" value="1"/>
</dbReference>
<evidence type="ECO:0000313" key="3">
    <source>
        <dbReference type="EMBL" id="KAB0793564.1"/>
    </source>
</evidence>
<evidence type="ECO:0000259" key="2">
    <source>
        <dbReference type="PROSITE" id="PS50158"/>
    </source>
</evidence>
<name>A0A5N4A8C1_PHOPY</name>
<evidence type="ECO:0000256" key="1">
    <source>
        <dbReference type="PROSITE-ProRule" id="PRU00047"/>
    </source>
</evidence>
<organism evidence="3 4">
    <name type="scientific">Photinus pyralis</name>
    <name type="common">Common eastern firefly</name>
    <name type="synonym">Lampyris pyralis</name>
    <dbReference type="NCBI Taxonomy" id="7054"/>
    <lineage>
        <taxon>Eukaryota</taxon>
        <taxon>Metazoa</taxon>
        <taxon>Ecdysozoa</taxon>
        <taxon>Arthropoda</taxon>
        <taxon>Hexapoda</taxon>
        <taxon>Insecta</taxon>
        <taxon>Pterygota</taxon>
        <taxon>Neoptera</taxon>
        <taxon>Endopterygota</taxon>
        <taxon>Coleoptera</taxon>
        <taxon>Polyphaga</taxon>
        <taxon>Elateriformia</taxon>
        <taxon>Elateroidea</taxon>
        <taxon>Lampyridae</taxon>
        <taxon>Lampyrinae</taxon>
        <taxon>Photinus</taxon>
    </lineage>
</organism>
<feature type="domain" description="CCHC-type" evidence="2">
    <location>
        <begin position="202"/>
        <end position="217"/>
    </location>
</feature>
<keyword evidence="1" id="KW-0863">Zinc-finger</keyword>
<dbReference type="InterPro" id="IPR054722">
    <property type="entry name" value="PolX-like_BBD"/>
</dbReference>
<proteinExistence type="predicted"/>
<dbReference type="PANTHER" id="PTHR47592:SF31">
    <property type="entry name" value="ZINC FINGER, CCHC-TYPE-RELATED"/>
    <property type="match status" value="1"/>
</dbReference>
<dbReference type="EMBL" id="VVIM01000009">
    <property type="protein sequence ID" value="KAB0793564.1"/>
    <property type="molecule type" value="Genomic_DNA"/>
</dbReference>
<dbReference type="InterPro" id="IPR025724">
    <property type="entry name" value="GAG-pre-integrase_dom"/>
</dbReference>
<dbReference type="InParanoid" id="A0A5N4A8C1"/>
<dbReference type="PANTHER" id="PTHR47592">
    <property type="entry name" value="PBF68 PROTEIN"/>
    <property type="match status" value="1"/>
</dbReference>
<accession>A0A5N4A8C1</accession>
<dbReference type="GO" id="GO:0008270">
    <property type="term" value="F:zinc ion binding"/>
    <property type="evidence" value="ECO:0007669"/>
    <property type="project" value="UniProtKB-KW"/>
</dbReference>
<dbReference type="Gene3D" id="4.10.60.10">
    <property type="entry name" value="Zinc finger, CCHC-type"/>
    <property type="match status" value="1"/>
</dbReference>
<gene>
    <name evidence="3" type="ORF">PPYR_13184</name>
</gene>
<reference evidence="3 4" key="1">
    <citation type="journal article" date="2018" name="Elife">
        <title>Firefly genomes illuminate parallel origins of bioluminescence in beetles.</title>
        <authorList>
            <person name="Fallon T.R."/>
            <person name="Lower S.E."/>
            <person name="Chang C.H."/>
            <person name="Bessho-Uehara M."/>
            <person name="Martin G.J."/>
            <person name="Bewick A.J."/>
            <person name="Behringer M."/>
            <person name="Debat H.J."/>
            <person name="Wong I."/>
            <person name="Day J.C."/>
            <person name="Suvorov A."/>
            <person name="Silva C.J."/>
            <person name="Stanger-Hall K.F."/>
            <person name="Hall D.W."/>
            <person name="Schmitz R.J."/>
            <person name="Nelson D.R."/>
            <person name="Lewis S.M."/>
            <person name="Shigenobu S."/>
            <person name="Bybee S.M."/>
            <person name="Larracuente A.M."/>
            <person name="Oba Y."/>
            <person name="Weng J.K."/>
        </authorList>
    </citation>
    <scope>NUCLEOTIDE SEQUENCE [LARGE SCALE GENOMIC DNA]</scope>
    <source>
        <strain evidence="3">1611_PpyrPB1</strain>
        <tissue evidence="3">Whole body</tissue>
    </source>
</reference>